<dbReference type="EMBL" id="JBFCZG010000011">
    <property type="protein sequence ID" value="KAL3417128.1"/>
    <property type="molecule type" value="Genomic_DNA"/>
</dbReference>
<gene>
    <name evidence="5" type="ORF">PVAG01_11128</name>
</gene>
<dbReference type="SUPFAM" id="SSF54197">
    <property type="entry name" value="HIT-like"/>
    <property type="match status" value="1"/>
</dbReference>
<evidence type="ECO:0000256" key="1">
    <source>
        <dbReference type="ARBA" id="ARBA00022741"/>
    </source>
</evidence>
<evidence type="ECO:0000256" key="3">
    <source>
        <dbReference type="PROSITE-ProRule" id="PRU00464"/>
    </source>
</evidence>
<dbReference type="InterPro" id="IPR011146">
    <property type="entry name" value="HIT-like"/>
</dbReference>
<proteinExistence type="predicted"/>
<comment type="caution">
    <text evidence="5">The sequence shown here is derived from an EMBL/GenBank/DDBJ whole genome shotgun (WGS) entry which is preliminary data.</text>
</comment>
<dbReference type="PROSITE" id="PS51084">
    <property type="entry name" value="HIT_2"/>
    <property type="match status" value="1"/>
</dbReference>
<evidence type="ECO:0000313" key="6">
    <source>
        <dbReference type="Proteomes" id="UP001629113"/>
    </source>
</evidence>
<feature type="domain" description="HIT" evidence="4">
    <location>
        <begin position="18"/>
        <end position="139"/>
    </location>
</feature>
<organism evidence="5 6">
    <name type="scientific">Phlyctema vagabunda</name>
    <dbReference type="NCBI Taxonomy" id="108571"/>
    <lineage>
        <taxon>Eukaryota</taxon>
        <taxon>Fungi</taxon>
        <taxon>Dikarya</taxon>
        <taxon>Ascomycota</taxon>
        <taxon>Pezizomycotina</taxon>
        <taxon>Leotiomycetes</taxon>
        <taxon>Helotiales</taxon>
        <taxon>Dermateaceae</taxon>
        <taxon>Phlyctema</taxon>
    </lineage>
</organism>
<dbReference type="Pfam" id="PF11969">
    <property type="entry name" value="DcpS_C"/>
    <property type="match status" value="1"/>
</dbReference>
<evidence type="ECO:0000256" key="2">
    <source>
        <dbReference type="ARBA" id="ARBA00022801"/>
    </source>
</evidence>
<dbReference type="PANTHER" id="PTHR12486:SF5">
    <property type="entry name" value="ADENOSINE 5'-MONOPHOSPHORAMIDASE HINT3"/>
    <property type="match status" value="1"/>
</dbReference>
<keyword evidence="1" id="KW-0547">Nucleotide-binding</keyword>
<dbReference type="Proteomes" id="UP001629113">
    <property type="component" value="Unassembled WGS sequence"/>
</dbReference>
<reference evidence="5 6" key="1">
    <citation type="submission" date="2024-06" db="EMBL/GenBank/DDBJ databases">
        <title>Complete genome of Phlyctema vagabunda strain 19-DSS-EL-015.</title>
        <authorList>
            <person name="Fiorenzani C."/>
        </authorList>
    </citation>
    <scope>NUCLEOTIDE SEQUENCE [LARGE SCALE GENOMIC DNA]</scope>
    <source>
        <strain evidence="5 6">19-DSS-EL-015</strain>
    </source>
</reference>
<evidence type="ECO:0000313" key="5">
    <source>
        <dbReference type="EMBL" id="KAL3417128.1"/>
    </source>
</evidence>
<name>A0ABR4P1F9_9HELO</name>
<accession>A0ABR4P1F9</accession>
<dbReference type="InterPro" id="IPR036265">
    <property type="entry name" value="HIT-like_sf"/>
</dbReference>
<protein>
    <recommendedName>
        <fullName evidence="4">HIT domain-containing protein</fullName>
    </recommendedName>
</protein>
<dbReference type="Gene3D" id="3.30.428.10">
    <property type="entry name" value="HIT-like"/>
    <property type="match status" value="1"/>
</dbReference>
<dbReference type="PANTHER" id="PTHR12486">
    <property type="entry name" value="APRATAXIN-RELATED"/>
    <property type="match status" value="1"/>
</dbReference>
<feature type="short sequence motif" description="Histidine triad motif" evidence="3">
    <location>
        <begin position="124"/>
        <end position="128"/>
    </location>
</feature>
<keyword evidence="6" id="KW-1185">Reference proteome</keyword>
<keyword evidence="2" id="KW-0378">Hydrolase</keyword>
<evidence type="ECO:0000259" key="4">
    <source>
        <dbReference type="PROSITE" id="PS51084"/>
    </source>
</evidence>
<sequence>MVFSYRAFFGGAYAGGCLFCPERRAELKDIIHEDEQVLIIRNRALAGTDHWLIIPKRHIRDVERCTDADVPLLQAMERALKSRLREKYPHIAPSDIYAGYHRGHRPLGGWFKTFGSPDIISVHHLHLHVIIRPCWYSRWLKYPFWFPLMWISAESVRAKWNLETSSISN</sequence>